<proteinExistence type="predicted"/>
<evidence type="ECO:0000313" key="8">
    <source>
        <dbReference type="Proteomes" id="UP000019335"/>
    </source>
</evidence>
<dbReference type="GO" id="GO:0005634">
    <property type="term" value="C:nucleus"/>
    <property type="evidence" value="ECO:0007669"/>
    <property type="project" value="TreeGrafter"/>
</dbReference>
<keyword evidence="2" id="KW-0498">Mitosis</keyword>
<keyword evidence="8" id="KW-1185">Reference proteome</keyword>
<organism evidence="7 8">
    <name type="scientific">Nannochloropsis gaditana</name>
    <dbReference type="NCBI Taxonomy" id="72520"/>
    <lineage>
        <taxon>Eukaryota</taxon>
        <taxon>Sar</taxon>
        <taxon>Stramenopiles</taxon>
        <taxon>Ochrophyta</taxon>
        <taxon>Eustigmatophyceae</taxon>
        <taxon>Eustigmatales</taxon>
        <taxon>Monodopsidaceae</taxon>
        <taxon>Nannochloropsis</taxon>
    </lineage>
</organism>
<keyword evidence="4" id="KW-0131">Cell cycle</keyword>
<evidence type="ECO:0000256" key="5">
    <source>
        <dbReference type="SAM" id="Coils"/>
    </source>
</evidence>
<dbReference type="GO" id="GO:0008278">
    <property type="term" value="C:cohesin complex"/>
    <property type="evidence" value="ECO:0007669"/>
    <property type="project" value="TreeGrafter"/>
</dbReference>
<keyword evidence="3" id="KW-0539">Nucleus</keyword>
<evidence type="ECO:0000256" key="1">
    <source>
        <dbReference type="ARBA" id="ARBA00022618"/>
    </source>
</evidence>
<evidence type="ECO:0000313" key="7">
    <source>
        <dbReference type="EMBL" id="EWM20421.1"/>
    </source>
</evidence>
<gene>
    <name evidence="7" type="ORF">Naga_102706g1</name>
</gene>
<dbReference type="SUPFAM" id="SSF52540">
    <property type="entry name" value="P-loop containing nucleoside triphosphate hydrolases"/>
    <property type="match status" value="1"/>
</dbReference>
<dbReference type="GO" id="GO:0003677">
    <property type="term" value="F:DNA binding"/>
    <property type="evidence" value="ECO:0007669"/>
    <property type="project" value="TreeGrafter"/>
</dbReference>
<evidence type="ECO:0000256" key="3">
    <source>
        <dbReference type="ARBA" id="ARBA00023242"/>
    </source>
</evidence>
<reference evidence="7 8" key="1">
    <citation type="journal article" date="2014" name="Mol. Plant">
        <title>Chromosome Scale Genome Assembly and Transcriptome Profiling of Nannochloropsis gaditana in Nitrogen Depletion.</title>
        <authorList>
            <person name="Corteggiani Carpinelli E."/>
            <person name="Telatin A."/>
            <person name="Vitulo N."/>
            <person name="Forcato C."/>
            <person name="D'Angelo M."/>
            <person name="Schiavon R."/>
            <person name="Vezzi A."/>
            <person name="Giacometti G.M."/>
            <person name="Morosinotto T."/>
            <person name="Valle G."/>
        </authorList>
    </citation>
    <scope>NUCLEOTIDE SEQUENCE [LARGE SCALE GENOMIC DNA]</scope>
    <source>
        <strain evidence="7 8">B-31</strain>
    </source>
</reference>
<dbReference type="AlphaFoldDB" id="W7TJB1"/>
<dbReference type="PANTHER" id="PTHR18937">
    <property type="entry name" value="STRUCTURAL MAINTENANCE OF CHROMOSOMES SMC FAMILY MEMBER"/>
    <property type="match status" value="1"/>
</dbReference>
<dbReference type="PANTHER" id="PTHR18937:SF12">
    <property type="entry name" value="STRUCTURAL MAINTENANCE OF CHROMOSOMES PROTEIN"/>
    <property type="match status" value="1"/>
</dbReference>
<dbReference type="GO" id="GO:0051301">
    <property type="term" value="P:cell division"/>
    <property type="evidence" value="ECO:0007669"/>
    <property type="project" value="UniProtKB-KW"/>
</dbReference>
<name>W7TJB1_9STRA</name>
<dbReference type="InterPro" id="IPR027417">
    <property type="entry name" value="P-loop_NTPase"/>
</dbReference>
<dbReference type="EMBL" id="AZIL01003102">
    <property type="protein sequence ID" value="EWM20421.1"/>
    <property type="molecule type" value="Genomic_DNA"/>
</dbReference>
<accession>W7TJB1</accession>
<keyword evidence="5" id="KW-0175">Coiled coil</keyword>
<feature type="region of interest" description="Disordered" evidence="6">
    <location>
        <begin position="93"/>
        <end position="116"/>
    </location>
</feature>
<dbReference type="GO" id="GO:0007062">
    <property type="term" value="P:sister chromatid cohesion"/>
    <property type="evidence" value="ECO:0007669"/>
    <property type="project" value="TreeGrafter"/>
</dbReference>
<evidence type="ECO:0000256" key="6">
    <source>
        <dbReference type="SAM" id="MobiDB-lite"/>
    </source>
</evidence>
<feature type="non-terminal residue" evidence="7">
    <location>
        <position position="1"/>
    </location>
</feature>
<evidence type="ECO:0000256" key="4">
    <source>
        <dbReference type="ARBA" id="ARBA00023306"/>
    </source>
</evidence>
<feature type="compositionally biased region" description="Low complexity" evidence="6">
    <location>
        <begin position="103"/>
        <end position="116"/>
    </location>
</feature>
<feature type="coiled-coil region" evidence="5">
    <location>
        <begin position="64"/>
        <end position="91"/>
    </location>
</feature>
<sequence length="116" mass="12719">SPTGVGSYRINEKEVTGEAYESTLKSIGVLVKARNFLVFQGDVESIAQKAPKDLTALFEQISGSEDLKASYEEARRAKEEADENVIFAYQKKKSQAAERKQVPSLFPSFPPASSTS</sequence>
<evidence type="ECO:0000256" key="2">
    <source>
        <dbReference type="ARBA" id="ARBA00022776"/>
    </source>
</evidence>
<comment type="caution">
    <text evidence="7">The sequence shown here is derived from an EMBL/GenBank/DDBJ whole genome shotgun (WGS) entry which is preliminary data.</text>
</comment>
<protein>
    <submittedName>
        <fullName evidence="7">Condensin complex component smc1</fullName>
    </submittedName>
</protein>
<dbReference type="OrthoDB" id="5575062at2759"/>
<dbReference type="Proteomes" id="UP000019335">
    <property type="component" value="Unassembled WGS sequence"/>
</dbReference>
<keyword evidence="1" id="KW-0132">Cell division</keyword>
<dbReference type="Gene3D" id="3.40.50.300">
    <property type="entry name" value="P-loop containing nucleotide triphosphate hydrolases"/>
    <property type="match status" value="1"/>
</dbReference>